<dbReference type="EMBL" id="BSUJ01000001">
    <property type="protein sequence ID" value="GMA20535.1"/>
    <property type="molecule type" value="Genomic_DNA"/>
</dbReference>
<gene>
    <name evidence="1" type="ORF">GCM10025862_25560</name>
</gene>
<dbReference type="Proteomes" id="UP001157109">
    <property type="component" value="Unassembled WGS sequence"/>
</dbReference>
<accession>A0ABQ6HSK3</accession>
<dbReference type="SUPFAM" id="SSF52980">
    <property type="entry name" value="Restriction endonuclease-like"/>
    <property type="match status" value="1"/>
</dbReference>
<evidence type="ECO:0008006" key="3">
    <source>
        <dbReference type="Google" id="ProtNLM"/>
    </source>
</evidence>
<evidence type="ECO:0000313" key="1">
    <source>
        <dbReference type="EMBL" id="GMA20535.1"/>
    </source>
</evidence>
<protein>
    <recommendedName>
        <fullName evidence="3">DUF559 domain-containing protein</fullName>
    </recommendedName>
</protein>
<organism evidence="1 2">
    <name type="scientific">Arsenicicoccus piscis</name>
    <dbReference type="NCBI Taxonomy" id="673954"/>
    <lineage>
        <taxon>Bacteria</taxon>
        <taxon>Bacillati</taxon>
        <taxon>Actinomycetota</taxon>
        <taxon>Actinomycetes</taxon>
        <taxon>Micrococcales</taxon>
        <taxon>Intrasporangiaceae</taxon>
        <taxon>Arsenicicoccus</taxon>
    </lineage>
</organism>
<reference evidence="2" key="1">
    <citation type="journal article" date="2019" name="Int. J. Syst. Evol. Microbiol.">
        <title>The Global Catalogue of Microorganisms (GCM) 10K type strain sequencing project: providing services to taxonomists for standard genome sequencing and annotation.</title>
        <authorList>
            <consortium name="The Broad Institute Genomics Platform"/>
            <consortium name="The Broad Institute Genome Sequencing Center for Infectious Disease"/>
            <person name="Wu L."/>
            <person name="Ma J."/>
        </authorList>
    </citation>
    <scope>NUCLEOTIDE SEQUENCE [LARGE SCALE GENOMIC DNA]</scope>
    <source>
        <strain evidence="2">NBRC 105830</strain>
    </source>
</reference>
<dbReference type="InterPro" id="IPR011335">
    <property type="entry name" value="Restrct_endonuc-II-like"/>
</dbReference>
<name>A0ABQ6HSK3_9MICO</name>
<keyword evidence="2" id="KW-1185">Reference proteome</keyword>
<proteinExistence type="predicted"/>
<sequence>MTHRPTENDCELMDALAHRHGGVFSVVEADQVGLDDWGRRGLVRSGLLLRLRRGWHATEAALTAGSAPDPPELEVPEPIRRAEALHRLMVRSYQVEYARRAVVTGHSALLMMGLPAHGARLGQVSLARTRPGRTRAAKTLLLGPHDPGATVSEAGVVDAATAVVEHGLRAGMRSALASSDQALRAGSTDVAALREAIARARNRTGVPALHALPSLVDPVAESVGESLLRFDLMMAGFAVESQVRLTTRSGARRVDFVIKGTRVIVEFDGLKKFAGPRSSGAVPATFARDAELIELGYQVVHVFWNELGDIKLLQRRVMSAHRASARAVGA</sequence>
<comment type="caution">
    <text evidence="1">The sequence shown here is derived from an EMBL/GenBank/DDBJ whole genome shotgun (WGS) entry which is preliminary data.</text>
</comment>
<evidence type="ECO:0000313" key="2">
    <source>
        <dbReference type="Proteomes" id="UP001157109"/>
    </source>
</evidence>